<dbReference type="RefSeq" id="WP_089373621.1">
    <property type="nucleotide sequence ID" value="NZ_BMEP01000001.1"/>
</dbReference>
<gene>
    <name evidence="1" type="ORF">SAMN06265376_109133</name>
</gene>
<dbReference type="AlphaFoldDB" id="A0A239D431"/>
<dbReference type="Proteomes" id="UP000198379">
    <property type="component" value="Unassembled WGS sequence"/>
</dbReference>
<accession>A0A239D431</accession>
<protein>
    <submittedName>
        <fullName evidence="1">Uncharacterized protein</fullName>
    </submittedName>
</protein>
<dbReference type="OrthoDB" id="1454037at2"/>
<dbReference type="EMBL" id="FZNY01000009">
    <property type="protein sequence ID" value="SNS27047.1"/>
    <property type="molecule type" value="Genomic_DNA"/>
</dbReference>
<sequence length="131" mass="14007">MAANSITFIVKSEGLSGVENVVIGNMTDPTGTKFWFDVSANPWTWNNDGSNANTFGLVMNYYDTNAKQERTAFHVLDVSPQDMEGDVTVNVVLKPCTIGPGNAIQAIAPIKGQKGIAVNKVPGEASCDIEE</sequence>
<evidence type="ECO:0000313" key="1">
    <source>
        <dbReference type="EMBL" id="SNS27047.1"/>
    </source>
</evidence>
<keyword evidence="2" id="KW-1185">Reference proteome</keyword>
<reference evidence="1 2" key="1">
    <citation type="submission" date="2017-06" db="EMBL/GenBank/DDBJ databases">
        <authorList>
            <person name="Kim H.J."/>
            <person name="Triplett B.A."/>
        </authorList>
    </citation>
    <scope>NUCLEOTIDE SEQUENCE [LARGE SCALE GENOMIC DNA]</scope>
    <source>
        <strain evidence="1 2">DSM 25597</strain>
    </source>
</reference>
<evidence type="ECO:0000313" key="2">
    <source>
        <dbReference type="Proteomes" id="UP000198379"/>
    </source>
</evidence>
<organism evidence="1 2">
    <name type="scientific">Dokdonia pacifica</name>
    <dbReference type="NCBI Taxonomy" id="1627892"/>
    <lineage>
        <taxon>Bacteria</taxon>
        <taxon>Pseudomonadati</taxon>
        <taxon>Bacteroidota</taxon>
        <taxon>Flavobacteriia</taxon>
        <taxon>Flavobacteriales</taxon>
        <taxon>Flavobacteriaceae</taxon>
        <taxon>Dokdonia</taxon>
    </lineage>
</organism>
<proteinExistence type="predicted"/>
<name>A0A239D431_9FLAO</name>